<dbReference type="InterPro" id="IPR007325">
    <property type="entry name" value="KFase/CYL"/>
</dbReference>
<proteinExistence type="predicted"/>
<reference evidence="1" key="1">
    <citation type="submission" date="2020-12" db="EMBL/GenBank/DDBJ databases">
        <title>Leucobacter sp. CAS2, isolated from Chromium sludge.</title>
        <authorList>
            <person name="Xu Z."/>
        </authorList>
    </citation>
    <scope>NUCLEOTIDE SEQUENCE</scope>
    <source>
        <strain evidence="1">CSA2</strain>
    </source>
</reference>
<dbReference type="SUPFAM" id="SSF102198">
    <property type="entry name" value="Putative cyclase"/>
    <property type="match status" value="1"/>
</dbReference>
<dbReference type="EMBL" id="JAEHOI010000011">
    <property type="protein sequence ID" value="MBK0422711.1"/>
    <property type="molecule type" value="Genomic_DNA"/>
</dbReference>
<dbReference type="RefSeq" id="WP_200132904.1">
    <property type="nucleotide sequence ID" value="NZ_JAEHOI010000011.1"/>
</dbReference>
<gene>
    <name evidence="1" type="ORF">JD292_11575</name>
</gene>
<name>A0A934QDM6_9MICO</name>
<protein>
    <submittedName>
        <fullName evidence="1">Cyclase family protein</fullName>
    </submittedName>
</protein>
<dbReference type="InterPro" id="IPR037175">
    <property type="entry name" value="KFase_sf"/>
</dbReference>
<dbReference type="Proteomes" id="UP000618733">
    <property type="component" value="Unassembled WGS sequence"/>
</dbReference>
<dbReference type="GO" id="GO:0019441">
    <property type="term" value="P:L-tryptophan catabolic process to kynurenine"/>
    <property type="evidence" value="ECO:0007669"/>
    <property type="project" value="InterPro"/>
</dbReference>
<accession>A0A934QDM6</accession>
<organism evidence="1 2">
    <name type="scientific">Leucobacter edaphi</name>
    <dbReference type="NCBI Taxonomy" id="2796472"/>
    <lineage>
        <taxon>Bacteria</taxon>
        <taxon>Bacillati</taxon>
        <taxon>Actinomycetota</taxon>
        <taxon>Actinomycetes</taxon>
        <taxon>Micrococcales</taxon>
        <taxon>Microbacteriaceae</taxon>
        <taxon>Leucobacter</taxon>
    </lineage>
</organism>
<dbReference type="AlphaFoldDB" id="A0A934QDM6"/>
<dbReference type="Gene3D" id="3.50.30.50">
    <property type="entry name" value="Putative cyclase"/>
    <property type="match status" value="1"/>
</dbReference>
<sequence length="225" mass="23822">MIDLSHPIATGMTVYPGDPAVRVRAALSIARDGSAVAALELGTHTGTHVDAPAHIVPGGRTIDRVGLDELIGEALVLDPTRGGAEPLSSGESIGIERLGIERLSRVPAIVIVRTGWDRRFGGRRYFRHPHLAPEAAERLCELGMHVLGVDMFSPDPTPNPGEEGAFPVHEIVLGADGLIVENLRGLEALGERAQLGFFPLPVRGGDGAPVRAVAWRQSAGGRRRG</sequence>
<keyword evidence="2" id="KW-1185">Reference proteome</keyword>
<evidence type="ECO:0000313" key="1">
    <source>
        <dbReference type="EMBL" id="MBK0422711.1"/>
    </source>
</evidence>
<dbReference type="GO" id="GO:0004061">
    <property type="term" value="F:arylformamidase activity"/>
    <property type="evidence" value="ECO:0007669"/>
    <property type="project" value="InterPro"/>
</dbReference>
<dbReference type="Pfam" id="PF04199">
    <property type="entry name" value="Cyclase"/>
    <property type="match status" value="1"/>
</dbReference>
<evidence type="ECO:0000313" key="2">
    <source>
        <dbReference type="Proteomes" id="UP000618733"/>
    </source>
</evidence>
<dbReference type="PANTHER" id="PTHR31118">
    <property type="entry name" value="CYCLASE-LIKE PROTEIN 2"/>
    <property type="match status" value="1"/>
</dbReference>
<dbReference type="PANTHER" id="PTHR31118:SF32">
    <property type="entry name" value="KYNURENINE FORMAMIDASE"/>
    <property type="match status" value="1"/>
</dbReference>
<comment type="caution">
    <text evidence="1">The sequence shown here is derived from an EMBL/GenBank/DDBJ whole genome shotgun (WGS) entry which is preliminary data.</text>
</comment>